<evidence type="ECO:0000313" key="1">
    <source>
        <dbReference type="EMBL" id="KAJ1890536.1"/>
    </source>
</evidence>
<gene>
    <name evidence="1" type="ORF">LPJ66_007422</name>
</gene>
<name>A0ACC1IB83_9FUNG</name>
<comment type="caution">
    <text evidence="1">The sequence shown here is derived from an EMBL/GenBank/DDBJ whole genome shotgun (WGS) entry which is preliminary data.</text>
</comment>
<sequence>MAAKSEAKAKRDELRKIKRRRIDKLEKIDGRLQTYLKSLELLGRSIGATEGAEEEGDDSMNQESKHGAKASAEDADEPVKEPKRIREIRGGGTPLRVGTPRM</sequence>
<accession>A0ACC1IB83</accession>
<dbReference type="EMBL" id="JANBPG010001323">
    <property type="protein sequence ID" value="KAJ1890536.1"/>
    <property type="molecule type" value="Genomic_DNA"/>
</dbReference>
<reference evidence="1" key="1">
    <citation type="submission" date="2022-07" db="EMBL/GenBank/DDBJ databases">
        <title>Phylogenomic reconstructions and comparative analyses of Kickxellomycotina fungi.</title>
        <authorList>
            <person name="Reynolds N.K."/>
            <person name="Stajich J.E."/>
            <person name="Barry K."/>
            <person name="Grigoriev I.V."/>
            <person name="Crous P."/>
            <person name="Smith M.E."/>
        </authorList>
    </citation>
    <scope>NUCLEOTIDE SEQUENCE</scope>
    <source>
        <strain evidence="1">Benny 63K</strain>
    </source>
</reference>
<organism evidence="1 2">
    <name type="scientific">Kickxella alabastrina</name>
    <dbReference type="NCBI Taxonomy" id="61397"/>
    <lineage>
        <taxon>Eukaryota</taxon>
        <taxon>Fungi</taxon>
        <taxon>Fungi incertae sedis</taxon>
        <taxon>Zoopagomycota</taxon>
        <taxon>Kickxellomycotina</taxon>
        <taxon>Kickxellomycetes</taxon>
        <taxon>Kickxellales</taxon>
        <taxon>Kickxellaceae</taxon>
        <taxon>Kickxella</taxon>
    </lineage>
</organism>
<dbReference type="Proteomes" id="UP001150581">
    <property type="component" value="Unassembled WGS sequence"/>
</dbReference>
<protein>
    <submittedName>
        <fullName evidence="1">Uncharacterized protein</fullName>
    </submittedName>
</protein>
<evidence type="ECO:0000313" key="2">
    <source>
        <dbReference type="Proteomes" id="UP001150581"/>
    </source>
</evidence>
<proteinExistence type="predicted"/>
<keyword evidence="2" id="KW-1185">Reference proteome</keyword>